<dbReference type="EMBL" id="UOES01000604">
    <property type="protein sequence ID" value="VAW29627.1"/>
    <property type="molecule type" value="Genomic_DNA"/>
</dbReference>
<organism evidence="1">
    <name type="scientific">hydrothermal vent metagenome</name>
    <dbReference type="NCBI Taxonomy" id="652676"/>
    <lineage>
        <taxon>unclassified sequences</taxon>
        <taxon>metagenomes</taxon>
        <taxon>ecological metagenomes</taxon>
    </lineage>
</organism>
<reference evidence="1" key="1">
    <citation type="submission" date="2018-06" db="EMBL/GenBank/DDBJ databases">
        <authorList>
            <person name="Zhirakovskaya E."/>
        </authorList>
    </citation>
    <scope>NUCLEOTIDE SEQUENCE</scope>
</reference>
<proteinExistence type="predicted"/>
<dbReference type="AlphaFoldDB" id="A0A3B0UW90"/>
<feature type="non-terminal residue" evidence="1">
    <location>
        <position position="1"/>
    </location>
</feature>
<name>A0A3B0UW90_9ZZZZ</name>
<accession>A0A3B0UW90</accession>
<gene>
    <name evidence="1" type="ORF">MNBD_BACTEROID06-27</name>
</gene>
<sequence length="80" mass="9103">TCLLVNKKRLVNAVSISEISTMYVLPQVSIHDIFSSNINVKVKMLEAVANLYHDVNGDILKTYQNSQGFFYMSQVYNSKK</sequence>
<protein>
    <submittedName>
        <fullName evidence="1">Uncharacterized protein</fullName>
    </submittedName>
</protein>
<evidence type="ECO:0000313" key="1">
    <source>
        <dbReference type="EMBL" id="VAW29627.1"/>
    </source>
</evidence>